<protein>
    <recommendedName>
        <fullName evidence="6">C-type lysozyme inhibitor domain-containing protein</fullName>
    </recommendedName>
</protein>
<dbReference type="InterPro" id="IPR018660">
    <property type="entry name" value="MliC"/>
</dbReference>
<keyword evidence="2" id="KW-0472">Membrane</keyword>
<accession>A0A511NK81</accession>
<dbReference type="STRING" id="1218108.GCA_000382425_01230"/>
<gene>
    <name evidence="7" type="ORF">EB1_28870</name>
</gene>
<organism evidence="7 8">
    <name type="scientific">Empedobacter brevis NBRC 14943 = ATCC 43319</name>
    <dbReference type="NCBI Taxonomy" id="1218108"/>
    <lineage>
        <taxon>Bacteria</taxon>
        <taxon>Pseudomonadati</taxon>
        <taxon>Bacteroidota</taxon>
        <taxon>Flavobacteriia</taxon>
        <taxon>Flavobacteriales</taxon>
        <taxon>Weeksellaceae</taxon>
        <taxon>Empedobacter</taxon>
    </lineage>
</organism>
<sequence length="273" mass="30548">MNNKMKNQILTIGIVAMTLFMACNQNKKNDKAEKANTEKVESANDNLVNQSLTDKNGNELKMKFNNAKNIVTIEYGGEKAELAGKRAASGIWYANDQYELRGKGNNITLKKDGETIFEHQDNIIAIQSKNGKGDVLNMTFNNTQGTVKAYLNGGEEINMQQQKSASGFWYKNENYELRGKGNDITLKNNGKVIFEHRDKKVAIEAKNDSGDVLNMTFNNSQGTVKAYLNGGEQIDLKEKKAASGIWYANDHYELSGKGNHYELKKDGKIIFKN</sequence>
<dbReference type="Gene3D" id="2.40.128.200">
    <property type="match status" value="3"/>
</dbReference>
<feature type="region of interest" description="Disordered" evidence="5">
    <location>
        <begin position="31"/>
        <end position="52"/>
    </location>
</feature>
<feature type="compositionally biased region" description="Polar residues" evidence="5">
    <location>
        <begin position="43"/>
        <end position="52"/>
    </location>
</feature>
<comment type="caution">
    <text evidence="7">The sequence shown here is derived from an EMBL/GenBank/DDBJ whole genome shotgun (WGS) entry which is preliminary data.</text>
</comment>
<keyword evidence="3" id="KW-0564">Palmitate</keyword>
<dbReference type="SUPFAM" id="SSF141488">
    <property type="entry name" value="YdhA-like"/>
    <property type="match status" value="3"/>
</dbReference>
<dbReference type="InterPro" id="IPR036328">
    <property type="entry name" value="MliC_sf"/>
</dbReference>
<feature type="domain" description="C-type lysozyme inhibitor" evidence="6">
    <location>
        <begin position="133"/>
        <end position="192"/>
    </location>
</feature>
<evidence type="ECO:0000313" key="7">
    <source>
        <dbReference type="EMBL" id="GEM53097.1"/>
    </source>
</evidence>
<evidence type="ECO:0000256" key="5">
    <source>
        <dbReference type="SAM" id="MobiDB-lite"/>
    </source>
</evidence>
<name>A0A511NK81_9FLAO</name>
<evidence type="ECO:0000256" key="4">
    <source>
        <dbReference type="ARBA" id="ARBA00023288"/>
    </source>
</evidence>
<feature type="domain" description="C-type lysozyme inhibitor" evidence="6">
    <location>
        <begin position="56"/>
        <end position="115"/>
    </location>
</feature>
<evidence type="ECO:0000256" key="2">
    <source>
        <dbReference type="ARBA" id="ARBA00023136"/>
    </source>
</evidence>
<proteinExistence type="predicted"/>
<dbReference type="PROSITE" id="PS51257">
    <property type="entry name" value="PROKAR_LIPOPROTEIN"/>
    <property type="match status" value="1"/>
</dbReference>
<dbReference type="AlphaFoldDB" id="A0A511NK81"/>
<feature type="compositionally biased region" description="Basic and acidic residues" evidence="5">
    <location>
        <begin position="31"/>
        <end position="42"/>
    </location>
</feature>
<feature type="domain" description="C-type lysozyme inhibitor" evidence="6">
    <location>
        <begin position="208"/>
        <end position="268"/>
    </location>
</feature>
<evidence type="ECO:0000313" key="8">
    <source>
        <dbReference type="Proteomes" id="UP000321245"/>
    </source>
</evidence>
<keyword evidence="4" id="KW-0449">Lipoprotein</keyword>
<dbReference type="Pfam" id="PF09864">
    <property type="entry name" value="MliC"/>
    <property type="match status" value="3"/>
</dbReference>
<reference evidence="7 8" key="1">
    <citation type="submission" date="2019-07" db="EMBL/GenBank/DDBJ databases">
        <title>Whole genome shotgun sequence of Empedobacter brevis NBRC 14943.</title>
        <authorList>
            <person name="Hosoyama A."/>
            <person name="Uohara A."/>
            <person name="Ohji S."/>
            <person name="Ichikawa N."/>
        </authorList>
    </citation>
    <scope>NUCLEOTIDE SEQUENCE [LARGE SCALE GENOMIC DNA]</scope>
    <source>
        <strain evidence="7 8">NBRC 14943</strain>
    </source>
</reference>
<dbReference type="EMBL" id="BJXC01000023">
    <property type="protein sequence ID" value="GEM53097.1"/>
    <property type="molecule type" value="Genomic_DNA"/>
</dbReference>
<evidence type="ECO:0000256" key="3">
    <source>
        <dbReference type="ARBA" id="ARBA00023139"/>
    </source>
</evidence>
<keyword evidence="1" id="KW-0732">Signal</keyword>
<dbReference type="Proteomes" id="UP000321245">
    <property type="component" value="Unassembled WGS sequence"/>
</dbReference>
<evidence type="ECO:0000256" key="1">
    <source>
        <dbReference type="ARBA" id="ARBA00022729"/>
    </source>
</evidence>
<evidence type="ECO:0000259" key="6">
    <source>
        <dbReference type="Pfam" id="PF09864"/>
    </source>
</evidence>
<keyword evidence="8" id="KW-1185">Reference proteome</keyword>